<organism evidence="6 7">
    <name type="scientific">Burkholderia cepacia GG4</name>
    <dbReference type="NCBI Taxonomy" id="1009846"/>
    <lineage>
        <taxon>Bacteria</taxon>
        <taxon>Pseudomonadati</taxon>
        <taxon>Pseudomonadota</taxon>
        <taxon>Betaproteobacteria</taxon>
        <taxon>Burkholderiales</taxon>
        <taxon>Burkholderiaceae</taxon>
        <taxon>Burkholderia</taxon>
        <taxon>Burkholderia cepacia complex</taxon>
    </lineage>
</organism>
<dbReference type="SUPFAM" id="SSF53850">
    <property type="entry name" value="Periplasmic binding protein-like II"/>
    <property type="match status" value="1"/>
</dbReference>
<evidence type="ECO:0000256" key="4">
    <source>
        <dbReference type="ARBA" id="ARBA00023163"/>
    </source>
</evidence>
<gene>
    <name evidence="6" type="ORF">GEM_4432</name>
</gene>
<dbReference type="RefSeq" id="WP_014899589.1">
    <property type="nucleotide sequence ID" value="NC_018514.1"/>
</dbReference>
<sequence>MQMLPDLEAWAIFAHVLETGSFARAAEALDLSQPTVSKAISRLERRLGTPLLYRNSRQVSLTPAGEIAKSRAMRILSEGAAAETEASSQAMEPRGLVRIAAPMSFASRHVAPLIPAFLERYPEVEIDLSVTDRIVDVVAGGFDVAVLIAELADSSLRARRLCTVSYPLVASPAYLKRWGRPTHPRDLARHACLVYTGLATPELWQFRHASGDAVAITVRGTIRSNSADVIVPALLAGRGVALQPEFVVRDALQRGELVDVLPDWRIDRVAVNLVTPPSNLRPVRVTAFLDYLAERLAAAPWARAGV</sequence>
<dbReference type="CDD" id="cd08422">
    <property type="entry name" value="PBP2_CrgA_like"/>
    <property type="match status" value="1"/>
</dbReference>
<dbReference type="PANTHER" id="PTHR30537:SF5">
    <property type="entry name" value="HTH-TYPE TRANSCRIPTIONAL ACTIVATOR TTDR-RELATED"/>
    <property type="match status" value="1"/>
</dbReference>
<keyword evidence="3" id="KW-0238">DNA-binding</keyword>
<reference evidence="6 7" key="1">
    <citation type="journal article" date="2012" name="J. Bacteriol.">
        <title>Complete Genome Sequence of Burkholderia sp. Strain GG4, a Betaproteobacterium That Reduces 3-Oxo-N-Acylhomoserine Lactones and Produces Different N-Acylhomoserine Lactones.</title>
        <authorList>
            <person name="Hong K.W."/>
            <person name="Koh C.L."/>
            <person name="Sam C.K."/>
            <person name="Yin W.F."/>
            <person name="Chan K.G."/>
        </authorList>
    </citation>
    <scope>NUCLEOTIDE SEQUENCE [LARGE SCALE GENOMIC DNA]</scope>
    <source>
        <strain evidence="6 7">GG4</strain>
    </source>
</reference>
<dbReference type="Gene3D" id="3.40.190.290">
    <property type="match status" value="1"/>
</dbReference>
<dbReference type="InterPro" id="IPR036388">
    <property type="entry name" value="WH-like_DNA-bd_sf"/>
</dbReference>
<dbReference type="PROSITE" id="PS50931">
    <property type="entry name" value="HTH_LYSR"/>
    <property type="match status" value="1"/>
</dbReference>
<dbReference type="InterPro" id="IPR036390">
    <property type="entry name" value="WH_DNA-bd_sf"/>
</dbReference>
<evidence type="ECO:0000259" key="5">
    <source>
        <dbReference type="PROSITE" id="PS50931"/>
    </source>
</evidence>
<dbReference type="Pfam" id="PF03466">
    <property type="entry name" value="LysR_substrate"/>
    <property type="match status" value="1"/>
</dbReference>
<dbReference type="SUPFAM" id="SSF46785">
    <property type="entry name" value="Winged helix' DNA-binding domain"/>
    <property type="match status" value="1"/>
</dbReference>
<dbReference type="GO" id="GO:0006351">
    <property type="term" value="P:DNA-templated transcription"/>
    <property type="evidence" value="ECO:0007669"/>
    <property type="project" value="TreeGrafter"/>
</dbReference>
<evidence type="ECO:0000256" key="3">
    <source>
        <dbReference type="ARBA" id="ARBA00023125"/>
    </source>
</evidence>
<accession>A0A9W3K4I9</accession>
<proteinExistence type="inferred from homology"/>
<name>A0A9W3K4I9_BURCE</name>
<dbReference type="PRINTS" id="PR00039">
    <property type="entry name" value="HTHLYSR"/>
</dbReference>
<dbReference type="EMBL" id="CP003775">
    <property type="protein sequence ID" value="AFQ50822.1"/>
    <property type="molecule type" value="Genomic_DNA"/>
</dbReference>
<dbReference type="FunFam" id="3.40.190.290:FF:000001">
    <property type="entry name" value="Transcriptional regulator, LysR family"/>
    <property type="match status" value="1"/>
</dbReference>
<dbReference type="KEGG" id="bct:GEM_4432"/>
<keyword evidence="4" id="KW-0804">Transcription</keyword>
<dbReference type="InterPro" id="IPR005119">
    <property type="entry name" value="LysR_subst-bd"/>
</dbReference>
<dbReference type="Proteomes" id="UP000032866">
    <property type="component" value="Chromosome 2"/>
</dbReference>
<dbReference type="GO" id="GO:0003700">
    <property type="term" value="F:DNA-binding transcription factor activity"/>
    <property type="evidence" value="ECO:0007669"/>
    <property type="project" value="InterPro"/>
</dbReference>
<dbReference type="PANTHER" id="PTHR30537">
    <property type="entry name" value="HTH-TYPE TRANSCRIPTIONAL REGULATOR"/>
    <property type="match status" value="1"/>
</dbReference>
<dbReference type="FunFam" id="1.10.10.10:FF:000001">
    <property type="entry name" value="LysR family transcriptional regulator"/>
    <property type="match status" value="1"/>
</dbReference>
<evidence type="ECO:0000256" key="1">
    <source>
        <dbReference type="ARBA" id="ARBA00009437"/>
    </source>
</evidence>
<evidence type="ECO:0000313" key="6">
    <source>
        <dbReference type="EMBL" id="AFQ50822.1"/>
    </source>
</evidence>
<dbReference type="InterPro" id="IPR000847">
    <property type="entry name" value="LysR_HTH_N"/>
</dbReference>
<dbReference type="AlphaFoldDB" id="A0A9W3K4I9"/>
<protein>
    <submittedName>
        <fullName evidence="6">Transcriptional regulator, LysR family</fullName>
    </submittedName>
</protein>
<dbReference type="Pfam" id="PF00126">
    <property type="entry name" value="HTH_1"/>
    <property type="match status" value="1"/>
</dbReference>
<evidence type="ECO:0000313" key="7">
    <source>
        <dbReference type="Proteomes" id="UP000032866"/>
    </source>
</evidence>
<feature type="domain" description="HTH lysR-type" evidence="5">
    <location>
        <begin position="5"/>
        <end position="62"/>
    </location>
</feature>
<keyword evidence="2" id="KW-0805">Transcription regulation</keyword>
<comment type="similarity">
    <text evidence="1">Belongs to the LysR transcriptional regulatory family.</text>
</comment>
<dbReference type="GO" id="GO:0043565">
    <property type="term" value="F:sequence-specific DNA binding"/>
    <property type="evidence" value="ECO:0007669"/>
    <property type="project" value="TreeGrafter"/>
</dbReference>
<evidence type="ECO:0000256" key="2">
    <source>
        <dbReference type="ARBA" id="ARBA00023015"/>
    </source>
</evidence>
<dbReference type="Gene3D" id="1.10.10.10">
    <property type="entry name" value="Winged helix-like DNA-binding domain superfamily/Winged helix DNA-binding domain"/>
    <property type="match status" value="1"/>
</dbReference>
<dbReference type="InterPro" id="IPR058163">
    <property type="entry name" value="LysR-type_TF_proteobact-type"/>
</dbReference>